<comment type="similarity">
    <text evidence="2">Belongs to the asparagine synthetase family.</text>
</comment>
<evidence type="ECO:0000313" key="10">
    <source>
        <dbReference type="Proteomes" id="UP000727490"/>
    </source>
</evidence>
<dbReference type="GO" id="GO:0005524">
    <property type="term" value="F:ATP binding"/>
    <property type="evidence" value="ECO:0007669"/>
    <property type="project" value="UniProtKB-KW"/>
</dbReference>
<evidence type="ECO:0000313" key="9">
    <source>
        <dbReference type="EMBL" id="MBW3466383.1"/>
    </source>
</evidence>
<dbReference type="PIRSF" id="PIRSF001589">
    <property type="entry name" value="Asn_synthetase_glu-h"/>
    <property type="match status" value="1"/>
</dbReference>
<dbReference type="Pfam" id="PF13522">
    <property type="entry name" value="GATase_6"/>
    <property type="match status" value="1"/>
</dbReference>
<evidence type="ECO:0000256" key="2">
    <source>
        <dbReference type="ARBA" id="ARBA00005752"/>
    </source>
</evidence>
<sequence>MCGIVGFWQHHEPASLGRLKNMSDAIYHRGPDAEGSFLEGKLALGHRRLSILDLSEHANQPFHSPCGNYTLVYNGEIFNFQDFYPELKAKGYSFNTTSDTEVLLFLLMEYGFEVLEKLNGFFAFAFWDKGKQTLSLARDRFGVKPLFYHFGKEGFSFSSEPKGIFAGGVSKAVDPDHLDELFIYRYVSGENTIFRGIKRLLPGHLMTLSTNAEQVKTKRWFHLADAARNFGSISKPYEWFEETFNDSVRLRMIADVPVGTLLSGGLDSSGIVLSQASQGFKDLSSWNVMFKGYEHDESHIAKRFSEELGVNYNGHEFLGTEQVELTKKAIQINDEPLMHFTDNVLLGLSLKAKKKVTVLLTGEGADEVLGGYVRYKVHDGAMRYRLLELMNLVPDRFLKQDRLKKLKRYMSLRNPDAQMIMNANEVYLSDIKRLGILSSSLMPQYRVDVLEEAKALYPKNRYRQLLYLEQHSHLHSLNDKNDRTTMGASIECREPYLDYRLVTGAASLPDQYFESKGKGKLLAMNSFGKKMPDYIREHRKIGLSMPWDQYIVDNPELRDHLENMHQSPLFEMGFLAHLDIKKAIDSFKANPRENLGWMKQLFFTSLWYREIFENQKVQPLNR</sequence>
<dbReference type="GO" id="GO:0005829">
    <property type="term" value="C:cytosol"/>
    <property type="evidence" value="ECO:0007669"/>
    <property type="project" value="TreeGrafter"/>
</dbReference>
<keyword evidence="10" id="KW-1185">Reference proteome</keyword>
<dbReference type="NCBIfam" id="TIGR01536">
    <property type="entry name" value="asn_synth_AEB"/>
    <property type="match status" value="1"/>
</dbReference>
<evidence type="ECO:0000256" key="4">
    <source>
        <dbReference type="ARBA" id="ARBA00022741"/>
    </source>
</evidence>
<evidence type="ECO:0000259" key="8">
    <source>
        <dbReference type="PROSITE" id="PS51278"/>
    </source>
</evidence>
<evidence type="ECO:0000256" key="5">
    <source>
        <dbReference type="ARBA" id="ARBA00022840"/>
    </source>
</evidence>
<organism evidence="9 10">
    <name type="scientific">Arthrospiribacter ruber</name>
    <dbReference type="NCBI Taxonomy" id="2487934"/>
    <lineage>
        <taxon>Bacteria</taxon>
        <taxon>Pseudomonadati</taxon>
        <taxon>Bacteroidota</taxon>
        <taxon>Cytophagia</taxon>
        <taxon>Cytophagales</taxon>
        <taxon>Cyclobacteriaceae</taxon>
        <taxon>Arthrospiribacter</taxon>
    </lineage>
</organism>
<evidence type="ECO:0000256" key="6">
    <source>
        <dbReference type="ARBA" id="ARBA00022962"/>
    </source>
</evidence>
<dbReference type="Proteomes" id="UP000727490">
    <property type="component" value="Unassembled WGS sequence"/>
</dbReference>
<evidence type="ECO:0000256" key="7">
    <source>
        <dbReference type="ARBA" id="ARBA00048741"/>
    </source>
</evidence>
<dbReference type="CDD" id="cd01991">
    <property type="entry name" value="Asn_synthase_B_C"/>
    <property type="match status" value="1"/>
</dbReference>
<dbReference type="Pfam" id="PF00733">
    <property type="entry name" value="Asn_synthase"/>
    <property type="match status" value="1"/>
</dbReference>
<keyword evidence="6" id="KW-0315">Glutamine amidotransferase</keyword>
<keyword evidence="4" id="KW-0547">Nucleotide-binding</keyword>
<dbReference type="PANTHER" id="PTHR43284:SF1">
    <property type="entry name" value="ASPARAGINE SYNTHETASE"/>
    <property type="match status" value="1"/>
</dbReference>
<evidence type="ECO:0000256" key="1">
    <source>
        <dbReference type="ARBA" id="ARBA00005187"/>
    </source>
</evidence>
<reference evidence="9 10" key="1">
    <citation type="journal article" date="2020" name="Syst. Appl. Microbiol.">
        <title>Arthrospiribacter ruber gen. nov., sp. nov., a novel bacterium isolated from Arthrospira cultures.</title>
        <authorList>
            <person name="Waleron M."/>
            <person name="Misztak A."/>
            <person name="Waleron M.M."/>
            <person name="Furmaniak M."/>
            <person name="Mrozik A."/>
            <person name="Waleron K."/>
        </authorList>
    </citation>
    <scope>NUCLEOTIDE SEQUENCE [LARGE SCALE GENOMIC DNA]</scope>
    <source>
        <strain evidence="9 10">DPMB0001</strain>
    </source>
</reference>
<gene>
    <name evidence="9" type="primary">asnB</name>
    <name evidence="9" type="ORF">EGN73_00960</name>
</gene>
<protein>
    <recommendedName>
        <fullName evidence="3">asparagine synthase (glutamine-hydrolyzing)</fullName>
        <ecNumber evidence="3">6.3.5.4</ecNumber>
    </recommendedName>
</protein>
<name>A0A951IVI0_9BACT</name>
<dbReference type="EC" id="6.3.5.4" evidence="3"/>
<accession>A0A951IVI0</accession>
<comment type="pathway">
    <text evidence="1">Amino-acid biosynthesis; L-asparagine biosynthesis; L-asparagine from L-aspartate (L-Gln route): step 1/1.</text>
</comment>
<dbReference type="InterPro" id="IPR033738">
    <property type="entry name" value="AsnB_N"/>
</dbReference>
<dbReference type="PROSITE" id="PS51278">
    <property type="entry name" value="GATASE_TYPE_2"/>
    <property type="match status" value="1"/>
</dbReference>
<dbReference type="RefSeq" id="WP_219286198.1">
    <property type="nucleotide sequence ID" value="NZ_RPHB01000001.1"/>
</dbReference>
<dbReference type="GO" id="GO:0006529">
    <property type="term" value="P:asparagine biosynthetic process"/>
    <property type="evidence" value="ECO:0007669"/>
    <property type="project" value="InterPro"/>
</dbReference>
<dbReference type="GO" id="GO:0004066">
    <property type="term" value="F:asparagine synthase (glutamine-hydrolyzing) activity"/>
    <property type="evidence" value="ECO:0007669"/>
    <property type="project" value="UniProtKB-EC"/>
</dbReference>
<keyword evidence="5" id="KW-0067">ATP-binding</keyword>
<comment type="caution">
    <text evidence="9">The sequence shown here is derived from an EMBL/GenBank/DDBJ whole genome shotgun (WGS) entry which is preliminary data.</text>
</comment>
<evidence type="ECO:0000256" key="3">
    <source>
        <dbReference type="ARBA" id="ARBA00012737"/>
    </source>
</evidence>
<feature type="domain" description="Glutamine amidotransferase type-2" evidence="8">
    <location>
        <begin position="2"/>
        <end position="211"/>
    </location>
</feature>
<dbReference type="AlphaFoldDB" id="A0A951IVI0"/>
<comment type="catalytic activity">
    <reaction evidence="7">
        <text>L-aspartate + L-glutamine + ATP + H2O = L-asparagine + L-glutamate + AMP + diphosphate + H(+)</text>
        <dbReference type="Rhea" id="RHEA:12228"/>
        <dbReference type="ChEBI" id="CHEBI:15377"/>
        <dbReference type="ChEBI" id="CHEBI:15378"/>
        <dbReference type="ChEBI" id="CHEBI:29985"/>
        <dbReference type="ChEBI" id="CHEBI:29991"/>
        <dbReference type="ChEBI" id="CHEBI:30616"/>
        <dbReference type="ChEBI" id="CHEBI:33019"/>
        <dbReference type="ChEBI" id="CHEBI:58048"/>
        <dbReference type="ChEBI" id="CHEBI:58359"/>
        <dbReference type="ChEBI" id="CHEBI:456215"/>
        <dbReference type="EC" id="6.3.5.4"/>
    </reaction>
</comment>
<dbReference type="EMBL" id="RPHB01000001">
    <property type="protein sequence ID" value="MBW3466383.1"/>
    <property type="molecule type" value="Genomic_DNA"/>
</dbReference>
<proteinExistence type="inferred from homology"/>
<dbReference type="InterPro" id="IPR051786">
    <property type="entry name" value="ASN_synthetase/amidase"/>
</dbReference>
<dbReference type="InterPro" id="IPR017932">
    <property type="entry name" value="GATase_2_dom"/>
</dbReference>
<dbReference type="PANTHER" id="PTHR43284">
    <property type="entry name" value="ASPARAGINE SYNTHETASE (GLUTAMINE-HYDROLYZING)"/>
    <property type="match status" value="1"/>
</dbReference>
<dbReference type="CDD" id="cd00712">
    <property type="entry name" value="AsnB"/>
    <property type="match status" value="1"/>
</dbReference>
<keyword evidence="9" id="KW-0436">Ligase</keyword>
<dbReference type="InterPro" id="IPR006426">
    <property type="entry name" value="Asn_synth_AEB"/>
</dbReference>
<dbReference type="InterPro" id="IPR001962">
    <property type="entry name" value="Asn_synthase"/>
</dbReference>